<evidence type="ECO:0000259" key="1">
    <source>
        <dbReference type="Pfam" id="PF22481"/>
    </source>
</evidence>
<dbReference type="AlphaFoldDB" id="A0A1G4PK78"/>
<gene>
    <name evidence="2" type="ORF">SAMN04487970_10036</name>
</gene>
<accession>A0A1G4PK78</accession>
<dbReference type="EMBL" id="FMTT01000003">
    <property type="protein sequence ID" value="SCW32666.1"/>
    <property type="molecule type" value="Genomic_DNA"/>
</dbReference>
<sequence length="186" mass="21625">MDQLIKITEKDADIQLGEFVSTNFKKIKYDKNGCDVIVEPPFKSAQITVRMNDGVDLAYAEQCAKHFNNLSPDTICKLLESSWQFCLKYCDYYGEELPEIKELNELLYYIEPFCIDIDKPKSSDTAYTVELHCDWDVEHGMSWIIRNSEVLYVGVGMVHFQLNAWEDFDAYKNNEGNFVFGVPNWE</sequence>
<dbReference type="InterPro" id="IPR054254">
    <property type="entry name" value="DUF6985"/>
</dbReference>
<evidence type="ECO:0000313" key="2">
    <source>
        <dbReference type="EMBL" id="SCW32666.1"/>
    </source>
</evidence>
<protein>
    <recommendedName>
        <fullName evidence="1">DUF6985 domain-containing protein</fullName>
    </recommendedName>
</protein>
<dbReference type="OrthoDB" id="1820296at2"/>
<dbReference type="Proteomes" id="UP000198601">
    <property type="component" value="Unassembled WGS sequence"/>
</dbReference>
<feature type="domain" description="DUF6985" evidence="1">
    <location>
        <begin position="24"/>
        <end position="154"/>
    </location>
</feature>
<evidence type="ECO:0000313" key="3">
    <source>
        <dbReference type="Proteomes" id="UP000198601"/>
    </source>
</evidence>
<organism evidence="2 3">
    <name type="scientific">Paenibacillus tianmuensis</name>
    <dbReference type="NCBI Taxonomy" id="624147"/>
    <lineage>
        <taxon>Bacteria</taxon>
        <taxon>Bacillati</taxon>
        <taxon>Bacillota</taxon>
        <taxon>Bacilli</taxon>
        <taxon>Bacillales</taxon>
        <taxon>Paenibacillaceae</taxon>
        <taxon>Paenibacillus</taxon>
    </lineage>
</organism>
<name>A0A1G4PK78_9BACL</name>
<keyword evidence="3" id="KW-1185">Reference proteome</keyword>
<reference evidence="3" key="1">
    <citation type="submission" date="2016-10" db="EMBL/GenBank/DDBJ databases">
        <authorList>
            <person name="Varghese N."/>
            <person name="Submissions S."/>
        </authorList>
    </citation>
    <scope>NUCLEOTIDE SEQUENCE [LARGE SCALE GENOMIC DNA]</scope>
    <source>
        <strain evidence="3">CGMCC 1.8946</strain>
    </source>
</reference>
<proteinExistence type="predicted"/>
<dbReference type="Pfam" id="PF22481">
    <property type="entry name" value="DUF6985"/>
    <property type="match status" value="1"/>
</dbReference>
<dbReference type="RefSeq" id="WP_090666625.1">
    <property type="nucleotide sequence ID" value="NZ_FMTT01000003.1"/>
</dbReference>